<dbReference type="Proteomes" id="UP000825935">
    <property type="component" value="Chromosome 28"/>
</dbReference>
<reference evidence="1" key="1">
    <citation type="submission" date="2021-08" db="EMBL/GenBank/DDBJ databases">
        <title>WGS assembly of Ceratopteris richardii.</title>
        <authorList>
            <person name="Marchant D.B."/>
            <person name="Chen G."/>
            <person name="Jenkins J."/>
            <person name="Shu S."/>
            <person name="Leebens-Mack J."/>
            <person name="Grimwood J."/>
            <person name="Schmutz J."/>
            <person name="Soltis P."/>
            <person name="Soltis D."/>
            <person name="Chen Z.-H."/>
        </authorList>
    </citation>
    <scope>NUCLEOTIDE SEQUENCE</scope>
    <source>
        <strain evidence="1">Whitten #5841</strain>
        <tissue evidence="1">Leaf</tissue>
    </source>
</reference>
<comment type="caution">
    <text evidence="1">The sequence shown here is derived from an EMBL/GenBank/DDBJ whole genome shotgun (WGS) entry which is preliminary data.</text>
</comment>
<gene>
    <name evidence="1" type="ORF">KP509_28G012500</name>
</gene>
<protein>
    <submittedName>
        <fullName evidence="1">Uncharacterized protein</fullName>
    </submittedName>
</protein>
<organism evidence="1 2">
    <name type="scientific">Ceratopteris richardii</name>
    <name type="common">Triangle waterfern</name>
    <dbReference type="NCBI Taxonomy" id="49495"/>
    <lineage>
        <taxon>Eukaryota</taxon>
        <taxon>Viridiplantae</taxon>
        <taxon>Streptophyta</taxon>
        <taxon>Embryophyta</taxon>
        <taxon>Tracheophyta</taxon>
        <taxon>Polypodiopsida</taxon>
        <taxon>Polypodiidae</taxon>
        <taxon>Polypodiales</taxon>
        <taxon>Pteridineae</taxon>
        <taxon>Pteridaceae</taxon>
        <taxon>Parkerioideae</taxon>
        <taxon>Ceratopteris</taxon>
    </lineage>
</organism>
<keyword evidence="2" id="KW-1185">Reference proteome</keyword>
<sequence length="136" mass="15522">MKPHALQAIEDASKLRKCCDKLLWLFNPLPRVAQNGLPFRIICLSSPSQAFASMPAPALTFAHSPSIQHTSLIPYSSVWICLFSCRLSSKIPQNLVDILMQTKLLDNNVYDYHIENIVWLFEAHKWTEETPQSLLE</sequence>
<evidence type="ECO:0000313" key="2">
    <source>
        <dbReference type="Proteomes" id="UP000825935"/>
    </source>
</evidence>
<dbReference type="AlphaFoldDB" id="A0A8T2RBC9"/>
<evidence type="ECO:0000313" key="1">
    <source>
        <dbReference type="EMBL" id="KAH7293111.1"/>
    </source>
</evidence>
<accession>A0A8T2RBC9</accession>
<dbReference type="EMBL" id="CM035433">
    <property type="protein sequence ID" value="KAH7293111.1"/>
    <property type="molecule type" value="Genomic_DNA"/>
</dbReference>
<proteinExistence type="predicted"/>
<name>A0A8T2RBC9_CERRI</name>